<dbReference type="GO" id="GO:0003723">
    <property type="term" value="F:RNA binding"/>
    <property type="evidence" value="ECO:0007669"/>
    <property type="project" value="UniProtKB-KW"/>
</dbReference>
<proteinExistence type="predicted"/>
<name>A0A6L9W094_9ACTN</name>
<dbReference type="Proteomes" id="UP000479241">
    <property type="component" value="Unassembled WGS sequence"/>
</dbReference>
<keyword evidence="1" id="KW-0694">RNA-binding</keyword>
<evidence type="ECO:0000256" key="1">
    <source>
        <dbReference type="PROSITE-ProRule" id="PRU00182"/>
    </source>
</evidence>
<accession>A0A6L9W094</accession>
<dbReference type="Pfam" id="PF13275">
    <property type="entry name" value="S4_2"/>
    <property type="match status" value="1"/>
</dbReference>
<evidence type="ECO:0000313" key="2">
    <source>
        <dbReference type="EMBL" id="NEK84860.1"/>
    </source>
</evidence>
<dbReference type="RefSeq" id="WP_163202313.1">
    <property type="nucleotide sequence ID" value="NZ_JAAGWG010000004.1"/>
</dbReference>
<evidence type="ECO:0000313" key="3">
    <source>
        <dbReference type="Proteomes" id="UP000479241"/>
    </source>
</evidence>
<reference evidence="2 3" key="1">
    <citation type="submission" date="2019-12" db="EMBL/GenBank/DDBJ databases">
        <title>the WGS of Blastococcus saxobsidens 67B17.</title>
        <authorList>
            <person name="Jiang Z."/>
        </authorList>
    </citation>
    <scope>NUCLEOTIDE SEQUENCE [LARGE SCALE GENOMIC DNA]</scope>
    <source>
        <strain evidence="2 3">67B17</strain>
    </source>
</reference>
<dbReference type="SUPFAM" id="SSF55174">
    <property type="entry name" value="Alpha-L RNA-binding motif"/>
    <property type="match status" value="1"/>
</dbReference>
<dbReference type="EMBL" id="JAAGWG010000004">
    <property type="protein sequence ID" value="NEK84860.1"/>
    <property type="molecule type" value="Genomic_DNA"/>
</dbReference>
<dbReference type="Gene3D" id="3.10.290.10">
    <property type="entry name" value="RNA-binding S4 domain"/>
    <property type="match status" value="1"/>
</dbReference>
<sequence>MRTIDLRPGEDTIRLGQLLKLVDAVPTGAQVKDVLLSGAVTVNDEPEERRGRQLRAGDVVRIEGHEDVRIS</sequence>
<protein>
    <submittedName>
        <fullName evidence="2">RNA-binding S4 domain-containing protein</fullName>
    </submittedName>
</protein>
<organism evidence="2 3">
    <name type="scientific">Blastococcus saxobsidens</name>
    <dbReference type="NCBI Taxonomy" id="138336"/>
    <lineage>
        <taxon>Bacteria</taxon>
        <taxon>Bacillati</taxon>
        <taxon>Actinomycetota</taxon>
        <taxon>Actinomycetes</taxon>
        <taxon>Geodermatophilales</taxon>
        <taxon>Geodermatophilaceae</taxon>
        <taxon>Blastococcus</taxon>
    </lineage>
</organism>
<dbReference type="InterPro" id="IPR036986">
    <property type="entry name" value="S4_RNA-bd_sf"/>
</dbReference>
<dbReference type="CDD" id="cd00165">
    <property type="entry name" value="S4"/>
    <property type="match status" value="1"/>
</dbReference>
<dbReference type="PROSITE" id="PS50889">
    <property type="entry name" value="S4"/>
    <property type="match status" value="1"/>
</dbReference>
<dbReference type="AlphaFoldDB" id="A0A6L9W094"/>
<gene>
    <name evidence="2" type="ORF">GCU60_03635</name>
</gene>
<comment type="caution">
    <text evidence="2">The sequence shown here is derived from an EMBL/GenBank/DDBJ whole genome shotgun (WGS) entry which is preliminary data.</text>
</comment>